<protein>
    <submittedName>
        <fullName evidence="2">Uncharacterized membrane protein YhaH (DUF805 family)</fullName>
    </submittedName>
</protein>
<gene>
    <name evidence="2" type="ORF">C7455_106178</name>
</gene>
<organism evidence="2 3">
    <name type="scientific">Roseicyclus mahoneyensis</name>
    <dbReference type="NCBI Taxonomy" id="164332"/>
    <lineage>
        <taxon>Bacteria</taxon>
        <taxon>Pseudomonadati</taxon>
        <taxon>Pseudomonadota</taxon>
        <taxon>Alphaproteobacteria</taxon>
        <taxon>Rhodobacterales</taxon>
        <taxon>Roseobacteraceae</taxon>
        <taxon>Roseicyclus</taxon>
    </lineage>
</organism>
<feature type="transmembrane region" description="Helical" evidence="1">
    <location>
        <begin position="108"/>
        <end position="132"/>
    </location>
</feature>
<keyword evidence="1" id="KW-0472">Membrane</keyword>
<evidence type="ECO:0000256" key="1">
    <source>
        <dbReference type="SAM" id="Phobius"/>
    </source>
</evidence>
<feature type="transmembrane region" description="Helical" evidence="1">
    <location>
        <begin position="138"/>
        <end position="161"/>
    </location>
</feature>
<dbReference type="InterPro" id="IPR008523">
    <property type="entry name" value="DUF805"/>
</dbReference>
<dbReference type="Pfam" id="PF05656">
    <property type="entry name" value="DUF805"/>
    <property type="match status" value="1"/>
</dbReference>
<evidence type="ECO:0000313" key="2">
    <source>
        <dbReference type="EMBL" id="PWK59890.1"/>
    </source>
</evidence>
<keyword evidence="1" id="KW-0812">Transmembrane</keyword>
<dbReference type="GO" id="GO:0005886">
    <property type="term" value="C:plasma membrane"/>
    <property type="evidence" value="ECO:0007669"/>
    <property type="project" value="TreeGrafter"/>
</dbReference>
<proteinExistence type="predicted"/>
<feature type="transmembrane region" description="Helical" evidence="1">
    <location>
        <begin position="26"/>
        <end position="49"/>
    </location>
</feature>
<dbReference type="EMBL" id="QGGW01000006">
    <property type="protein sequence ID" value="PWK59890.1"/>
    <property type="molecule type" value="Genomic_DNA"/>
</dbReference>
<dbReference type="AlphaFoldDB" id="A0A316GG14"/>
<dbReference type="RefSeq" id="WP_109669007.1">
    <property type="nucleotide sequence ID" value="NZ_QGGW01000006.1"/>
</dbReference>
<dbReference type="PANTHER" id="PTHR34980:SF2">
    <property type="entry name" value="INNER MEMBRANE PROTEIN YHAH-RELATED"/>
    <property type="match status" value="1"/>
</dbReference>
<comment type="caution">
    <text evidence="2">The sequence shown here is derived from an EMBL/GenBank/DDBJ whole genome shotgun (WGS) entry which is preliminary data.</text>
</comment>
<sequence>MGPISAVISCYINILNFSGRARRAEYWWFFLFLVLAGMAVQFGFIAVLWRDPEFIEALQDPVRLNAWLKESDQMLTYTAYAAVAYIVFAWLPQLAVTVRRLHDTNRSGWFFFMPLGVAVLAGIAGGIVAAAMGNAAGLSLMLLILCLPVIASLWFLVVLCLPGTQGTNRFGPDPIKGRKRRTPDHPAFAQAIEPEERAAREAARRAEIAEYYRKNVAPKARRV</sequence>
<dbReference type="PANTHER" id="PTHR34980">
    <property type="entry name" value="INNER MEMBRANE PROTEIN-RELATED-RELATED"/>
    <property type="match status" value="1"/>
</dbReference>
<keyword evidence="1" id="KW-1133">Transmembrane helix</keyword>
<feature type="transmembrane region" description="Helical" evidence="1">
    <location>
        <begin position="77"/>
        <end position="96"/>
    </location>
</feature>
<reference evidence="2 3" key="1">
    <citation type="submission" date="2018-05" db="EMBL/GenBank/DDBJ databases">
        <title>Genomic Encyclopedia of Type Strains, Phase IV (KMG-IV): sequencing the most valuable type-strain genomes for metagenomic binning, comparative biology and taxonomic classification.</title>
        <authorList>
            <person name="Goeker M."/>
        </authorList>
    </citation>
    <scope>NUCLEOTIDE SEQUENCE [LARGE SCALE GENOMIC DNA]</scope>
    <source>
        <strain evidence="2 3">DSM 16097</strain>
    </source>
</reference>
<dbReference type="OrthoDB" id="9812349at2"/>
<name>A0A316GG14_9RHOB</name>
<evidence type="ECO:0000313" key="3">
    <source>
        <dbReference type="Proteomes" id="UP000245708"/>
    </source>
</evidence>
<accession>A0A316GG14</accession>
<dbReference type="Proteomes" id="UP000245708">
    <property type="component" value="Unassembled WGS sequence"/>
</dbReference>
<keyword evidence="3" id="KW-1185">Reference proteome</keyword>